<dbReference type="PANTHER" id="PTHR34990">
    <property type="entry name" value="UDP-2,3-DIACYLGLUCOSAMINE HYDROLASE-RELATED"/>
    <property type="match status" value="1"/>
</dbReference>
<organism evidence="8 9">
    <name type="scientific">Flaviaesturariibacter flavus</name>
    <dbReference type="NCBI Taxonomy" id="2502780"/>
    <lineage>
        <taxon>Bacteria</taxon>
        <taxon>Pseudomonadati</taxon>
        <taxon>Bacteroidota</taxon>
        <taxon>Chitinophagia</taxon>
        <taxon>Chitinophagales</taxon>
        <taxon>Chitinophagaceae</taxon>
        <taxon>Flaviaestuariibacter</taxon>
    </lineage>
</organism>
<evidence type="ECO:0000256" key="5">
    <source>
        <dbReference type="ARBA" id="ARBA00023136"/>
    </source>
</evidence>
<dbReference type="EMBL" id="SJZI01000042">
    <property type="protein sequence ID" value="TCJ14096.1"/>
    <property type="molecule type" value="Genomic_DNA"/>
</dbReference>
<dbReference type="OrthoDB" id="9802481at2"/>
<reference evidence="8 9" key="1">
    <citation type="submission" date="2019-03" db="EMBL/GenBank/DDBJ databases">
        <authorList>
            <person name="Kim M.K.M."/>
        </authorList>
    </citation>
    <scope>NUCLEOTIDE SEQUENCE [LARGE SCALE GENOMIC DNA]</scope>
    <source>
        <strain evidence="8 9">17J68-12</strain>
    </source>
</reference>
<evidence type="ECO:0000256" key="3">
    <source>
        <dbReference type="ARBA" id="ARBA00022723"/>
    </source>
</evidence>
<dbReference type="InterPro" id="IPR029052">
    <property type="entry name" value="Metallo-depent_PP-like"/>
</dbReference>
<keyword evidence="9" id="KW-1185">Reference proteome</keyword>
<dbReference type="SUPFAM" id="SSF56300">
    <property type="entry name" value="Metallo-dependent phosphatases"/>
    <property type="match status" value="1"/>
</dbReference>
<dbReference type="CDD" id="cd07398">
    <property type="entry name" value="MPP_YbbF-LpxH"/>
    <property type="match status" value="1"/>
</dbReference>
<keyword evidence="1" id="KW-1003">Cell membrane</keyword>
<comment type="caution">
    <text evidence="8">The sequence shown here is derived from an EMBL/GenBank/DDBJ whole genome shotgun (WGS) entry which is preliminary data.</text>
</comment>
<dbReference type="RefSeq" id="WP_131448883.1">
    <property type="nucleotide sequence ID" value="NZ_SJZI01000042.1"/>
</dbReference>
<evidence type="ECO:0000313" key="8">
    <source>
        <dbReference type="EMBL" id="TCJ14096.1"/>
    </source>
</evidence>
<dbReference type="AlphaFoldDB" id="A0A4R1BAT4"/>
<keyword evidence="5" id="KW-0472">Membrane</keyword>
<sequence>MQLPPGKKVYFLSDFHLGAPDPARSLERERLIVRFLDEARHDAAAIFIVGDVFDFWYEYKHVVPKGYTRLLGKWAEITDSGIPVHFFVGNHDMWMRDYFQKELNTPVYYGPTEFTFNDRLFHVAHGDGLGPGDHGYKALKKLFRNPVAQWCFGILPPRIGIGLADYFSRKSRGGEHAEEVFHGAENEWLITYSKEVLQQKKVDYFIFGHRHLPIDYRLSEESRYVNLGDWVIYFTYAVFDGSELTLKSYTGMDHKIVRG</sequence>
<dbReference type="GO" id="GO:0016020">
    <property type="term" value="C:membrane"/>
    <property type="evidence" value="ECO:0007669"/>
    <property type="project" value="GOC"/>
</dbReference>
<evidence type="ECO:0000256" key="1">
    <source>
        <dbReference type="ARBA" id="ARBA00022475"/>
    </source>
</evidence>
<evidence type="ECO:0000313" key="9">
    <source>
        <dbReference type="Proteomes" id="UP000295334"/>
    </source>
</evidence>
<protein>
    <submittedName>
        <fullName evidence="8">UDP-2,3-diacylglucosamine diphosphatase</fullName>
    </submittedName>
</protein>
<evidence type="ECO:0000256" key="6">
    <source>
        <dbReference type="ARBA" id="ARBA00023211"/>
    </source>
</evidence>
<dbReference type="InterPro" id="IPR004843">
    <property type="entry name" value="Calcineurin-like_PHP"/>
</dbReference>
<keyword evidence="4" id="KW-0378">Hydrolase</keyword>
<dbReference type="GO" id="GO:0008758">
    <property type="term" value="F:UDP-2,3-diacylglucosamine hydrolase activity"/>
    <property type="evidence" value="ECO:0007669"/>
    <property type="project" value="TreeGrafter"/>
</dbReference>
<dbReference type="Proteomes" id="UP000295334">
    <property type="component" value="Unassembled WGS sequence"/>
</dbReference>
<keyword evidence="2" id="KW-0997">Cell inner membrane</keyword>
<dbReference type="PANTHER" id="PTHR34990:SF1">
    <property type="entry name" value="UDP-2,3-DIACYLGLUCOSAMINE HYDROLASE"/>
    <property type="match status" value="1"/>
</dbReference>
<keyword evidence="3" id="KW-0479">Metal-binding</keyword>
<proteinExistence type="predicted"/>
<dbReference type="Pfam" id="PF00149">
    <property type="entry name" value="Metallophos"/>
    <property type="match status" value="1"/>
</dbReference>
<dbReference type="InterPro" id="IPR043461">
    <property type="entry name" value="LpxH-like"/>
</dbReference>
<evidence type="ECO:0000256" key="4">
    <source>
        <dbReference type="ARBA" id="ARBA00022801"/>
    </source>
</evidence>
<gene>
    <name evidence="8" type="ORF">EPD60_08785</name>
</gene>
<dbReference type="Gene3D" id="3.60.21.10">
    <property type="match status" value="1"/>
</dbReference>
<evidence type="ECO:0000256" key="2">
    <source>
        <dbReference type="ARBA" id="ARBA00022519"/>
    </source>
</evidence>
<dbReference type="GO" id="GO:0009245">
    <property type="term" value="P:lipid A biosynthetic process"/>
    <property type="evidence" value="ECO:0007669"/>
    <property type="project" value="TreeGrafter"/>
</dbReference>
<evidence type="ECO:0000259" key="7">
    <source>
        <dbReference type="Pfam" id="PF00149"/>
    </source>
</evidence>
<name>A0A4R1BAT4_9BACT</name>
<keyword evidence="6" id="KW-0464">Manganese</keyword>
<feature type="domain" description="Calcineurin-like phosphoesterase" evidence="7">
    <location>
        <begin position="8"/>
        <end position="212"/>
    </location>
</feature>
<dbReference type="GO" id="GO:0046872">
    <property type="term" value="F:metal ion binding"/>
    <property type="evidence" value="ECO:0007669"/>
    <property type="project" value="UniProtKB-KW"/>
</dbReference>
<accession>A0A4R1BAT4</accession>